<dbReference type="AlphaFoldDB" id="A0A1H8EWC9"/>
<name>A0A1H8EWC9_9FIRM</name>
<dbReference type="PANTHER" id="PTHR30032:SF1">
    <property type="entry name" value="N-ACETYLMURAMOYL-L-ALANINE AMIDASE LYTC"/>
    <property type="match status" value="1"/>
</dbReference>
<reference evidence="1 2" key="1">
    <citation type="submission" date="2016-10" db="EMBL/GenBank/DDBJ databases">
        <authorList>
            <person name="de Groot N.N."/>
        </authorList>
    </citation>
    <scope>NUCLEOTIDE SEQUENCE [LARGE SCALE GENOMIC DNA]</scope>
    <source>
        <strain evidence="1 2">Calf135</strain>
    </source>
</reference>
<dbReference type="Proteomes" id="UP000199512">
    <property type="component" value="Unassembled WGS sequence"/>
</dbReference>
<protein>
    <submittedName>
        <fullName evidence="1">Putative cell wall-binding protein</fullName>
    </submittedName>
</protein>
<dbReference type="STRING" id="215200.SAMN05216454_101272"/>
<organism evidence="1 2">
    <name type="scientific">Peptostreptococcus russellii</name>
    <dbReference type="NCBI Taxonomy" id="215200"/>
    <lineage>
        <taxon>Bacteria</taxon>
        <taxon>Bacillati</taxon>
        <taxon>Bacillota</taxon>
        <taxon>Clostridia</taxon>
        <taxon>Peptostreptococcales</taxon>
        <taxon>Peptostreptococcaceae</taxon>
        <taxon>Peptostreptococcus</taxon>
    </lineage>
</organism>
<dbReference type="Pfam" id="PF04122">
    <property type="entry name" value="CW_binding_2"/>
    <property type="match status" value="3"/>
</dbReference>
<dbReference type="PANTHER" id="PTHR30032">
    <property type="entry name" value="N-ACETYLMURAMOYL-L-ALANINE AMIDASE-RELATED"/>
    <property type="match status" value="1"/>
</dbReference>
<evidence type="ECO:0000313" key="1">
    <source>
        <dbReference type="EMBL" id="SEN23765.1"/>
    </source>
</evidence>
<sequence>MRFSAIAYTNHNGVMGDGNTQTIEILPPGRIGPNKRYKIQVAIDGKNFVDTPYVYMTLETEMVKELHDYHNYTKDDVKLAKVKYIDKDTKKEIAKTEEIKCYSYFKTLELLSEAKDISGYKLVKKPDMEKTYEEQPIVYYEYEKVSKEAILDAEIKNAVATEDEKVNVADIVVPNLEGSKIICDEVNGLKIDENGSLVGMPKDIVFEPGKNKSTIKLNVTVKNGDKTISKEVTITVTKKEDASISRPSSSSRRKKKYENSTVVTENEYKIDDIIISSDIDSTRNLVRLAGKDRTETSVKVSKSIYPKGADIVVISNKDKSSDSISATPYANLLKAPILYSNTSDVPDSIVNEIKRLKANKIVIVGGEQSITKSQEKQLKAMGIKIDRINGKDRYETSSMIADRMMKLLGTSDNIVIANGDSQVDAVSIAPIAIRQTSPILLTNGNNLSEGTDKIISSSKNVILAGGSQSISDNLEKFVRSKPSKNVERISGKDRYETAVEIARTFSGNSDICIYANGTKIEDALISAQLSGYKNAPIILVNDKNISESTKDYLKNNKIKKNIFVGGENSISDETVKTVHGLVKDNK</sequence>
<dbReference type="EMBL" id="FODF01000001">
    <property type="protein sequence ID" value="SEN23765.1"/>
    <property type="molecule type" value="Genomic_DNA"/>
</dbReference>
<keyword evidence="2" id="KW-1185">Reference proteome</keyword>
<dbReference type="Gene3D" id="3.40.50.12090">
    <property type="match status" value="3"/>
</dbReference>
<gene>
    <name evidence="1" type="ORF">SAMN05216454_101272</name>
</gene>
<evidence type="ECO:0000313" key="2">
    <source>
        <dbReference type="Proteomes" id="UP000199512"/>
    </source>
</evidence>
<dbReference type="InterPro" id="IPR051922">
    <property type="entry name" value="Bact_Sporulation_Assoc"/>
</dbReference>
<accession>A0A1H8EWC9</accession>
<proteinExistence type="predicted"/>
<dbReference type="RefSeq" id="WP_091973665.1">
    <property type="nucleotide sequence ID" value="NZ_FODF01000001.1"/>
</dbReference>
<dbReference type="OrthoDB" id="9800780at2"/>
<dbReference type="InterPro" id="IPR007253">
    <property type="entry name" value="Cell_wall-bd_2"/>
</dbReference>